<dbReference type="Gene3D" id="3.30.2310.20">
    <property type="entry name" value="RelE-like"/>
    <property type="match status" value="1"/>
</dbReference>
<organism evidence="3 4">
    <name type="scientific">Flavobacterium phragmitis</name>
    <dbReference type="NCBI Taxonomy" id="739143"/>
    <lineage>
        <taxon>Bacteria</taxon>
        <taxon>Pseudomonadati</taxon>
        <taxon>Bacteroidota</taxon>
        <taxon>Flavobacteriia</taxon>
        <taxon>Flavobacteriales</taxon>
        <taxon>Flavobacteriaceae</taxon>
        <taxon>Flavobacterium</taxon>
    </lineage>
</organism>
<dbReference type="AlphaFoldDB" id="A0A1I1U7X6"/>
<dbReference type="Pfam" id="PF05016">
    <property type="entry name" value="ParE_toxin"/>
    <property type="match status" value="1"/>
</dbReference>
<dbReference type="EMBL" id="FOMH01000010">
    <property type="protein sequence ID" value="SFD65678.1"/>
    <property type="molecule type" value="Genomic_DNA"/>
</dbReference>
<keyword evidence="4" id="KW-1185">Reference proteome</keyword>
<sequence>MLSMVFKIKILPLAEKEIEESIEFYESRSKGLGKQFLTYLRSYLKVLKTNPELFEIKKQPGYREMTLVKFPFVIIYEIIGNEIIIYSVFHTSRNPQKKP</sequence>
<keyword evidence="2" id="KW-0812">Transmembrane</keyword>
<dbReference type="Proteomes" id="UP000199672">
    <property type="component" value="Unassembled WGS sequence"/>
</dbReference>
<proteinExistence type="predicted"/>
<evidence type="ECO:0000256" key="2">
    <source>
        <dbReference type="SAM" id="Phobius"/>
    </source>
</evidence>
<keyword evidence="1" id="KW-1277">Toxin-antitoxin system</keyword>
<reference evidence="4" key="1">
    <citation type="submission" date="2016-10" db="EMBL/GenBank/DDBJ databases">
        <authorList>
            <person name="Varghese N."/>
            <person name="Submissions S."/>
        </authorList>
    </citation>
    <scope>NUCLEOTIDE SEQUENCE [LARGE SCALE GENOMIC DNA]</scope>
    <source>
        <strain evidence="4">CGMCC 1.10370</strain>
    </source>
</reference>
<dbReference type="STRING" id="739143.SAMN05216297_110186"/>
<keyword evidence="2" id="KW-0472">Membrane</keyword>
<keyword evidence="2" id="KW-1133">Transmembrane helix</keyword>
<evidence type="ECO:0000313" key="3">
    <source>
        <dbReference type="EMBL" id="SFD65678.1"/>
    </source>
</evidence>
<evidence type="ECO:0000256" key="1">
    <source>
        <dbReference type="ARBA" id="ARBA00022649"/>
    </source>
</evidence>
<evidence type="ECO:0000313" key="4">
    <source>
        <dbReference type="Proteomes" id="UP000199672"/>
    </source>
</evidence>
<accession>A0A1I1U7X6</accession>
<feature type="transmembrane region" description="Helical" evidence="2">
    <location>
        <begin position="67"/>
        <end position="89"/>
    </location>
</feature>
<name>A0A1I1U7X6_9FLAO</name>
<gene>
    <name evidence="3" type="ORF">SAMN05216297_110186</name>
</gene>
<protein>
    <submittedName>
        <fullName evidence="3">Plasmid stabilization system protein ParE</fullName>
    </submittedName>
</protein>
<dbReference type="InterPro" id="IPR035093">
    <property type="entry name" value="RelE/ParE_toxin_dom_sf"/>
</dbReference>
<dbReference type="InterPro" id="IPR007712">
    <property type="entry name" value="RelE/ParE_toxin"/>
</dbReference>